<dbReference type="InterPro" id="IPR004111">
    <property type="entry name" value="Repressor_TetR_C"/>
</dbReference>
<evidence type="ECO:0000256" key="1">
    <source>
        <dbReference type="ARBA" id="ARBA00023015"/>
    </source>
</evidence>
<sequence length="200" mass="21398">MALLRDDGLDALTLRSVAERLDTTIASLYRHIASRDELIALIGDHVMGDIRFDRTGRGWRADVEALMRGMHRISVEQPLPPSTRSRAGYGPNMLRVVDAALGLFLEAGLTEEQAGYATITMLEFLASSAIRRAHRGQSPTGAAGSDGFDELLDALPAGQFSALRAAGDIYVSAPAGDIFDHSLAIFLDGVASQLPGPSQH</sequence>
<dbReference type="Proteomes" id="UP000002484">
    <property type="component" value="Chromosome"/>
</dbReference>
<evidence type="ECO:0000313" key="7">
    <source>
        <dbReference type="Proteomes" id="UP000002484"/>
    </source>
</evidence>
<dbReference type="KEGG" id="fri:FraEuI1c_2175"/>
<dbReference type="SUPFAM" id="SSF46689">
    <property type="entry name" value="Homeodomain-like"/>
    <property type="match status" value="1"/>
</dbReference>
<dbReference type="GO" id="GO:0045892">
    <property type="term" value="P:negative regulation of DNA-templated transcription"/>
    <property type="evidence" value="ECO:0007669"/>
    <property type="project" value="InterPro"/>
</dbReference>
<keyword evidence="7" id="KW-1185">Reference proteome</keyword>
<dbReference type="PROSITE" id="PS50977">
    <property type="entry name" value="HTH_TETR_2"/>
    <property type="match status" value="1"/>
</dbReference>
<keyword evidence="1" id="KW-0805">Transcription regulation</keyword>
<dbReference type="HOGENOM" id="CLU_069543_5_0_11"/>
<dbReference type="Pfam" id="PF02909">
    <property type="entry name" value="TetR_C_1"/>
    <property type="match status" value="1"/>
</dbReference>
<feature type="DNA-binding region" description="H-T-H motif" evidence="4">
    <location>
        <begin position="13"/>
        <end position="32"/>
    </location>
</feature>
<dbReference type="GO" id="GO:0003677">
    <property type="term" value="F:DNA binding"/>
    <property type="evidence" value="ECO:0007669"/>
    <property type="project" value="UniProtKB-UniRule"/>
</dbReference>
<evidence type="ECO:0000313" key="6">
    <source>
        <dbReference type="EMBL" id="ADP80214.1"/>
    </source>
</evidence>
<name>E3IXQ5_PSEI1</name>
<evidence type="ECO:0000259" key="5">
    <source>
        <dbReference type="PROSITE" id="PS50977"/>
    </source>
</evidence>
<dbReference type="InterPro" id="IPR009057">
    <property type="entry name" value="Homeodomain-like_sf"/>
</dbReference>
<dbReference type="AlphaFoldDB" id="E3IXQ5"/>
<dbReference type="InterPro" id="IPR036271">
    <property type="entry name" value="Tet_transcr_reg_TetR-rel_C_sf"/>
</dbReference>
<organism evidence="6 7">
    <name type="scientific">Pseudofrankia inefficax (strain DSM 45817 / CECT 9037 / DDB 130130 / EuI1c)</name>
    <name type="common">Frankia inefficax</name>
    <dbReference type="NCBI Taxonomy" id="298654"/>
    <lineage>
        <taxon>Bacteria</taxon>
        <taxon>Bacillati</taxon>
        <taxon>Actinomycetota</taxon>
        <taxon>Actinomycetes</taxon>
        <taxon>Frankiales</taxon>
        <taxon>Frankiaceae</taxon>
        <taxon>Pseudofrankia</taxon>
    </lineage>
</organism>
<dbReference type="InterPro" id="IPR001647">
    <property type="entry name" value="HTH_TetR"/>
</dbReference>
<dbReference type="eggNOG" id="COG1309">
    <property type="taxonomic scope" value="Bacteria"/>
</dbReference>
<gene>
    <name evidence="6" type="ordered locus">FraEuI1c_2175</name>
</gene>
<dbReference type="InParanoid" id="E3IXQ5"/>
<dbReference type="Gene3D" id="1.10.357.10">
    <property type="entry name" value="Tetracycline Repressor, domain 2"/>
    <property type="match status" value="1"/>
</dbReference>
<dbReference type="Pfam" id="PF00440">
    <property type="entry name" value="TetR_N"/>
    <property type="match status" value="1"/>
</dbReference>
<protein>
    <submittedName>
        <fullName evidence="6">Regulatory protein TetR</fullName>
    </submittedName>
</protein>
<dbReference type="SUPFAM" id="SSF48498">
    <property type="entry name" value="Tetracyclin repressor-like, C-terminal domain"/>
    <property type="match status" value="1"/>
</dbReference>
<evidence type="ECO:0000256" key="2">
    <source>
        <dbReference type="ARBA" id="ARBA00023125"/>
    </source>
</evidence>
<evidence type="ECO:0000256" key="4">
    <source>
        <dbReference type="PROSITE-ProRule" id="PRU00335"/>
    </source>
</evidence>
<dbReference type="STRING" id="298654.FraEuI1c_2175"/>
<keyword evidence="3" id="KW-0804">Transcription</keyword>
<accession>E3IXQ5</accession>
<reference evidence="6 7" key="1">
    <citation type="submission" date="2010-10" db="EMBL/GenBank/DDBJ databases">
        <title>Complete sequence of Frankia sp. EuI1c.</title>
        <authorList>
            <consortium name="US DOE Joint Genome Institute"/>
            <person name="Lucas S."/>
            <person name="Copeland A."/>
            <person name="Lapidus A."/>
            <person name="Cheng J.-F."/>
            <person name="Bruce D."/>
            <person name="Goodwin L."/>
            <person name="Pitluck S."/>
            <person name="Chertkov O."/>
            <person name="Detter J.C."/>
            <person name="Han C."/>
            <person name="Tapia R."/>
            <person name="Land M."/>
            <person name="Hauser L."/>
            <person name="Jeffries C."/>
            <person name="Kyrpides N."/>
            <person name="Ivanova N."/>
            <person name="Mikhailova N."/>
            <person name="Beauchemin N."/>
            <person name="Sen A."/>
            <person name="Sur S.A."/>
            <person name="Gtari M."/>
            <person name="Wall L."/>
            <person name="Tisa L."/>
            <person name="Woyke T."/>
        </authorList>
    </citation>
    <scope>NUCLEOTIDE SEQUENCE [LARGE SCALE GENOMIC DNA]</scope>
    <source>
        <strain evidence="7">DSM 45817 / CECT 9037 / EuI1c</strain>
    </source>
</reference>
<keyword evidence="2 4" id="KW-0238">DNA-binding</keyword>
<evidence type="ECO:0000256" key="3">
    <source>
        <dbReference type="ARBA" id="ARBA00023163"/>
    </source>
</evidence>
<proteinExistence type="predicted"/>
<dbReference type="EMBL" id="CP002299">
    <property type="protein sequence ID" value="ADP80214.1"/>
    <property type="molecule type" value="Genomic_DNA"/>
</dbReference>
<feature type="domain" description="HTH tetR-type" evidence="5">
    <location>
        <begin position="1"/>
        <end position="50"/>
    </location>
</feature>